<proteinExistence type="predicted"/>
<reference evidence="1 2" key="1">
    <citation type="submission" date="2021-02" db="EMBL/GenBank/DDBJ databases">
        <title>Paracoccus methylovroum sp.nov., a new methanol and methylamine utilizing methylotrophic denitrifer.</title>
        <authorList>
            <person name="Timsy T."/>
            <person name="Behrendt U."/>
            <person name="Ulrich A."/>
            <person name="Spanner T."/>
            <person name="Foesel B.U."/>
            <person name="Horn M.A."/>
            <person name="Kolb S."/>
        </authorList>
    </citation>
    <scope>NUCLEOTIDE SEQUENCE [LARGE SCALE GENOMIC DNA]</scope>
    <source>
        <strain evidence="1 2">H4-D09</strain>
    </source>
</reference>
<organism evidence="1 2">
    <name type="scientific">Paracoccus methylovorus</name>
    <dbReference type="NCBI Taxonomy" id="2812658"/>
    <lineage>
        <taxon>Bacteria</taxon>
        <taxon>Pseudomonadati</taxon>
        <taxon>Pseudomonadota</taxon>
        <taxon>Alphaproteobacteria</taxon>
        <taxon>Rhodobacterales</taxon>
        <taxon>Paracoccaceae</taxon>
        <taxon>Paracoccus</taxon>
    </lineage>
</organism>
<protein>
    <recommendedName>
        <fullName evidence="3">Autotransporter domain-containing protein</fullName>
    </recommendedName>
</protein>
<evidence type="ECO:0000313" key="1">
    <source>
        <dbReference type="EMBL" id="QRZ15677.1"/>
    </source>
</evidence>
<sequence>MPGAYFTQQWNGVGMALGALIRSTRTEGCVILRGRSVLVCAVSGLALMTFSFSAGADPVQPIGIPLKHVPSDDDATDFNSLGIMVGVNDAHPRLYQFDTGSDLFVGQFDEAMSDVQPLAGHKPDLYAYGDGSYGYWMQEIQFGSIAYYDPDAPDKPVAVIPGKHVAGRIIDWVYSQGSDGYKNHKVSATPIGHSDGVAYYADMEVRDRIIHDQPSDHPPFYGTFGAGNFTDDKTYISAPASQTKTGYVIAANANMGDSKTPGCAPCLSLHLTPQIRAQFTALMPWGKLDYEFSMRQFPGSGANASNVHDGNYRYTISVPVGKKKRAIDFRGPILFDTGTPEFIYVDSDGMLAKFRSKGYRLEKYGDDTVDIKFYGFDDKLNDLEYDDVDISRLSDEGSGNSLTIGLPFFQSNSMMFDLENRITAFTPYFVTASDFSTDAGVNIPHLGVVNGDVGSVGWVGLAGNLSGQGDFTIEKDSNVRMTAINTYTGATRIAKDGYLHLAGLGSIEKSAHVFNEGNLFIDQKGAYMTQWGVDKSFGDAVIRDISGGGDIVLGSRRLVVTAATGTIGGSITDYDDNGKNLGGGLVLAGGKLTIAGDNDYSGLTEVASGAEMHVTGQLAGDVSVHGKLSVDGQVSGTVTVHEGGELSGNGAISAVHRVSR</sequence>
<evidence type="ECO:0008006" key="3">
    <source>
        <dbReference type="Google" id="ProtNLM"/>
    </source>
</evidence>
<evidence type="ECO:0000313" key="2">
    <source>
        <dbReference type="Proteomes" id="UP000663629"/>
    </source>
</evidence>
<dbReference type="Proteomes" id="UP000663629">
    <property type="component" value="Chromosome 2"/>
</dbReference>
<name>A0ABX7JN57_9RHOB</name>
<dbReference type="EMBL" id="CP070371">
    <property type="protein sequence ID" value="QRZ15677.1"/>
    <property type="molecule type" value="Genomic_DNA"/>
</dbReference>
<keyword evidence="2" id="KW-1185">Reference proteome</keyword>
<accession>A0ABX7JN57</accession>
<gene>
    <name evidence="1" type="ORF">JWJ88_15275</name>
</gene>
<dbReference type="RefSeq" id="WP_205296614.1">
    <property type="nucleotide sequence ID" value="NZ_CP070371.1"/>
</dbReference>